<name>A0ABW4XR90_9GAMM</name>
<proteinExistence type="predicted"/>
<dbReference type="NCBIfam" id="TIGR00426">
    <property type="entry name" value="competence protein ComEA helix-hairpin-helix repeat region"/>
    <property type="match status" value="1"/>
</dbReference>
<comment type="caution">
    <text evidence="2">The sequence shown here is derived from an EMBL/GenBank/DDBJ whole genome shotgun (WGS) entry which is preliminary data.</text>
</comment>
<accession>A0ABW4XR90</accession>
<feature type="chain" id="PRO_5045733294" evidence="1">
    <location>
        <begin position="28"/>
        <end position="112"/>
    </location>
</feature>
<dbReference type="InterPro" id="IPR051675">
    <property type="entry name" value="Endo/Exo/Phosphatase_dom_1"/>
</dbReference>
<keyword evidence="1" id="KW-0732">Signal</keyword>
<evidence type="ECO:0000256" key="1">
    <source>
        <dbReference type="SAM" id="SignalP"/>
    </source>
</evidence>
<dbReference type="InterPro" id="IPR004509">
    <property type="entry name" value="Competence_ComEA_HhH"/>
</dbReference>
<dbReference type="EMBL" id="JBHUHT010000031">
    <property type="protein sequence ID" value="MFD2098101.1"/>
    <property type="molecule type" value="Genomic_DNA"/>
</dbReference>
<dbReference type="Pfam" id="PF12836">
    <property type="entry name" value="HHH_3"/>
    <property type="match status" value="1"/>
</dbReference>
<dbReference type="PANTHER" id="PTHR21180">
    <property type="entry name" value="ENDONUCLEASE/EXONUCLEASE/PHOSPHATASE FAMILY DOMAIN-CONTAINING PROTEIN 1"/>
    <property type="match status" value="1"/>
</dbReference>
<dbReference type="Proteomes" id="UP001597380">
    <property type="component" value="Unassembled WGS sequence"/>
</dbReference>
<dbReference type="GO" id="GO:0003677">
    <property type="term" value="F:DNA binding"/>
    <property type="evidence" value="ECO:0007669"/>
    <property type="project" value="UniProtKB-KW"/>
</dbReference>
<evidence type="ECO:0000313" key="2">
    <source>
        <dbReference type="EMBL" id="MFD2098101.1"/>
    </source>
</evidence>
<keyword evidence="3" id="KW-1185">Reference proteome</keyword>
<organism evidence="2 3">
    <name type="scientific">Corallincola platygyrae</name>
    <dbReference type="NCBI Taxonomy" id="1193278"/>
    <lineage>
        <taxon>Bacteria</taxon>
        <taxon>Pseudomonadati</taxon>
        <taxon>Pseudomonadota</taxon>
        <taxon>Gammaproteobacteria</taxon>
        <taxon>Alteromonadales</taxon>
        <taxon>Psychromonadaceae</taxon>
        <taxon>Corallincola</taxon>
    </lineage>
</organism>
<gene>
    <name evidence="2" type="ORF">ACFSJ3_19160</name>
</gene>
<evidence type="ECO:0000313" key="3">
    <source>
        <dbReference type="Proteomes" id="UP001597380"/>
    </source>
</evidence>
<feature type="signal peptide" evidence="1">
    <location>
        <begin position="1"/>
        <end position="27"/>
    </location>
</feature>
<reference evidence="3" key="1">
    <citation type="journal article" date="2019" name="Int. J. Syst. Evol. Microbiol.">
        <title>The Global Catalogue of Microorganisms (GCM) 10K type strain sequencing project: providing services to taxonomists for standard genome sequencing and annotation.</title>
        <authorList>
            <consortium name="The Broad Institute Genomics Platform"/>
            <consortium name="The Broad Institute Genome Sequencing Center for Infectious Disease"/>
            <person name="Wu L."/>
            <person name="Ma J."/>
        </authorList>
    </citation>
    <scope>NUCLEOTIDE SEQUENCE [LARGE SCALE GENOMIC DNA]</scope>
    <source>
        <strain evidence="3">CGMCC 1.10992</strain>
    </source>
</reference>
<keyword evidence="2" id="KW-0238">DNA-binding</keyword>
<sequence length="112" mass="11786">MTKSHLHTFAAAILIVASFGFGATANATNSEQADIVNPAQASQTIQINEASAEEIAEVLDGIGLKKAEAIVEYREQHGPFSSLSMLENVKGIGSKTIAANSDKIAFDIPTLQ</sequence>
<dbReference type="InterPro" id="IPR010994">
    <property type="entry name" value="RuvA_2-like"/>
</dbReference>
<dbReference type="RefSeq" id="WP_345342440.1">
    <property type="nucleotide sequence ID" value="NZ_BAABLI010000034.1"/>
</dbReference>
<dbReference type="PANTHER" id="PTHR21180:SF32">
    <property type="entry name" value="ENDONUCLEASE_EXONUCLEASE_PHOSPHATASE FAMILY DOMAIN-CONTAINING PROTEIN 1"/>
    <property type="match status" value="1"/>
</dbReference>
<dbReference type="SUPFAM" id="SSF47781">
    <property type="entry name" value="RuvA domain 2-like"/>
    <property type="match status" value="1"/>
</dbReference>
<dbReference type="Gene3D" id="1.10.150.280">
    <property type="entry name" value="AF1531-like domain"/>
    <property type="match status" value="1"/>
</dbReference>
<protein>
    <submittedName>
        <fullName evidence="2">ComEA family DNA-binding protein</fullName>
    </submittedName>
</protein>